<reference evidence="5" key="1">
    <citation type="journal article" date="2019" name="Int. J. Syst. Evol. Microbiol.">
        <title>The Global Catalogue of Microorganisms (GCM) 10K type strain sequencing project: providing services to taxonomists for standard genome sequencing and annotation.</title>
        <authorList>
            <consortium name="The Broad Institute Genomics Platform"/>
            <consortium name="The Broad Institute Genome Sequencing Center for Infectious Disease"/>
            <person name="Wu L."/>
            <person name="Ma J."/>
        </authorList>
    </citation>
    <scope>NUCLEOTIDE SEQUENCE [LARGE SCALE GENOMIC DNA]</scope>
    <source>
        <strain evidence="5">DT28</strain>
    </source>
</reference>
<dbReference type="Pfam" id="PF00293">
    <property type="entry name" value="NUDIX"/>
    <property type="match status" value="1"/>
</dbReference>
<protein>
    <submittedName>
        <fullName evidence="4">NUDIX hydrolase</fullName>
        <ecNumber evidence="4">3.6.-.-</ecNumber>
    </submittedName>
</protein>
<dbReference type="InterPro" id="IPR015797">
    <property type="entry name" value="NUDIX_hydrolase-like_dom_sf"/>
</dbReference>
<accession>A0ABV9JHS1</accession>
<proteinExistence type="predicted"/>
<dbReference type="InterPro" id="IPR020084">
    <property type="entry name" value="NUDIX_hydrolase_CS"/>
</dbReference>
<evidence type="ECO:0000313" key="4">
    <source>
        <dbReference type="EMBL" id="MFC4654006.1"/>
    </source>
</evidence>
<dbReference type="InterPro" id="IPR000086">
    <property type="entry name" value="NUDIX_hydrolase_dom"/>
</dbReference>
<keyword evidence="2 4" id="KW-0378">Hydrolase</keyword>
<dbReference type="SUPFAM" id="SSF55811">
    <property type="entry name" value="Nudix"/>
    <property type="match status" value="1"/>
</dbReference>
<dbReference type="PROSITE" id="PS00893">
    <property type="entry name" value="NUDIX_BOX"/>
    <property type="match status" value="1"/>
</dbReference>
<evidence type="ECO:0000313" key="5">
    <source>
        <dbReference type="Proteomes" id="UP001595962"/>
    </source>
</evidence>
<gene>
    <name evidence="4" type="ORF">ACFO3I_03085</name>
</gene>
<dbReference type="PANTHER" id="PTHR21340">
    <property type="entry name" value="DIADENOSINE 5,5-P1,P4-TETRAPHOSPHATE PYROPHOSPHOHYDROLASE MUTT"/>
    <property type="match status" value="1"/>
</dbReference>
<dbReference type="PANTHER" id="PTHR21340:SF0">
    <property type="entry name" value="BIS(5'-NUCLEOSYL)-TETRAPHOSPHATASE [ASYMMETRICAL]"/>
    <property type="match status" value="1"/>
</dbReference>
<keyword evidence="5" id="KW-1185">Reference proteome</keyword>
<dbReference type="EC" id="3.6.-.-" evidence="4"/>
<dbReference type="GO" id="GO:0016787">
    <property type="term" value="F:hydrolase activity"/>
    <property type="evidence" value="ECO:0007669"/>
    <property type="project" value="UniProtKB-KW"/>
</dbReference>
<dbReference type="Proteomes" id="UP001595962">
    <property type="component" value="Unassembled WGS sequence"/>
</dbReference>
<evidence type="ECO:0000256" key="2">
    <source>
        <dbReference type="ARBA" id="ARBA00022801"/>
    </source>
</evidence>
<dbReference type="InterPro" id="IPR051325">
    <property type="entry name" value="Nudix_hydrolase_domain"/>
</dbReference>
<dbReference type="RefSeq" id="WP_377331657.1">
    <property type="nucleotide sequence ID" value="NZ_JBHSGB010000003.1"/>
</dbReference>
<comment type="caution">
    <text evidence="4">The sequence shown here is derived from an EMBL/GenBank/DDBJ whole genome shotgun (WGS) entry which is preliminary data.</text>
</comment>
<dbReference type="CDD" id="cd02883">
    <property type="entry name" value="NUDIX_Hydrolase"/>
    <property type="match status" value="1"/>
</dbReference>
<dbReference type="Gene3D" id="3.90.79.10">
    <property type="entry name" value="Nucleoside Triphosphate Pyrophosphohydrolase"/>
    <property type="match status" value="1"/>
</dbReference>
<evidence type="ECO:0000259" key="3">
    <source>
        <dbReference type="PROSITE" id="PS51462"/>
    </source>
</evidence>
<comment type="cofactor">
    <cofactor evidence="1">
        <name>Mg(2+)</name>
        <dbReference type="ChEBI" id="CHEBI:18420"/>
    </cofactor>
</comment>
<dbReference type="EMBL" id="JBHSGB010000003">
    <property type="protein sequence ID" value="MFC4654006.1"/>
    <property type="molecule type" value="Genomic_DNA"/>
</dbReference>
<dbReference type="PROSITE" id="PS51462">
    <property type="entry name" value="NUDIX"/>
    <property type="match status" value="1"/>
</dbReference>
<organism evidence="4 5">
    <name type="scientific">Rheinheimera marina</name>
    <dbReference type="NCBI Taxonomy" id="1774958"/>
    <lineage>
        <taxon>Bacteria</taxon>
        <taxon>Pseudomonadati</taxon>
        <taxon>Pseudomonadota</taxon>
        <taxon>Gammaproteobacteria</taxon>
        <taxon>Chromatiales</taxon>
        <taxon>Chromatiaceae</taxon>
        <taxon>Rheinheimera</taxon>
    </lineage>
</organism>
<sequence>MAEQQQWQIAAAQAYGAVLINARGEILLREPSNHFDGYVWTFAKGKPDANEQPADTALRELYEETGYRARIIGVLPGVFESGNSSSAFFLMRAEEGQRQEAFSWETQQIQWFSFSQAKARVALSTNKLGRQRDLAILDAAERWFLTCLPLCLLGKFPAVKTDWQTEALPGTHSRIELNLTFSRMQAAALMQGAIPEEMEEKWFSYFDNNVLYQHRSWTGVCIDEIHLTELADGSFRATHALVNRNPEQYAAVDDKEDKKRIKSMLESAVHIRFE</sequence>
<evidence type="ECO:0000256" key="1">
    <source>
        <dbReference type="ARBA" id="ARBA00001946"/>
    </source>
</evidence>
<name>A0ABV9JHS1_9GAMM</name>
<feature type="domain" description="Nudix hydrolase" evidence="3">
    <location>
        <begin position="10"/>
        <end position="136"/>
    </location>
</feature>